<sequence length="108" mass="11821">MKKLLLGLAFCFSMGAFAQTGNTPPDINPDFCVEISVISENLSSYCWPFSSVYYGAAGTFHFSVCNSLLSQHPDQITQMIFDHLCEYQELPNGVKIASFTPAKGTIGN</sequence>
<feature type="signal peptide" evidence="1">
    <location>
        <begin position="1"/>
        <end position="18"/>
    </location>
</feature>
<evidence type="ECO:0000313" key="3">
    <source>
        <dbReference type="Proteomes" id="UP000255024"/>
    </source>
</evidence>
<dbReference type="AlphaFoldDB" id="A0A378RPT7"/>
<dbReference type="EMBL" id="UGQL01000001">
    <property type="protein sequence ID" value="STZ28369.1"/>
    <property type="molecule type" value="Genomic_DNA"/>
</dbReference>
<protein>
    <submittedName>
        <fullName evidence="2">Uncharacterized protein</fullName>
    </submittedName>
</protein>
<keyword evidence="1" id="KW-0732">Signal</keyword>
<accession>A0A378RPT7</accession>
<organism evidence="2 3">
    <name type="scientific">Myroides odoratus</name>
    <name type="common">Flavobacterium odoratum</name>
    <dbReference type="NCBI Taxonomy" id="256"/>
    <lineage>
        <taxon>Bacteria</taxon>
        <taxon>Pseudomonadati</taxon>
        <taxon>Bacteroidota</taxon>
        <taxon>Flavobacteriia</taxon>
        <taxon>Flavobacteriales</taxon>
        <taxon>Flavobacteriaceae</taxon>
        <taxon>Myroides</taxon>
    </lineage>
</organism>
<reference evidence="2 3" key="1">
    <citation type="submission" date="2018-06" db="EMBL/GenBank/DDBJ databases">
        <authorList>
            <consortium name="Pathogen Informatics"/>
            <person name="Doyle S."/>
        </authorList>
    </citation>
    <scope>NUCLEOTIDE SEQUENCE [LARGE SCALE GENOMIC DNA]</scope>
    <source>
        <strain evidence="2 3">NCTC11179</strain>
    </source>
</reference>
<evidence type="ECO:0000313" key="2">
    <source>
        <dbReference type="EMBL" id="STZ28369.1"/>
    </source>
</evidence>
<feature type="chain" id="PRO_5016657417" evidence="1">
    <location>
        <begin position="19"/>
        <end position="108"/>
    </location>
</feature>
<name>A0A378RPT7_MYROD</name>
<gene>
    <name evidence="2" type="ORF">NCTC11179_01913</name>
</gene>
<evidence type="ECO:0000256" key="1">
    <source>
        <dbReference type="SAM" id="SignalP"/>
    </source>
</evidence>
<proteinExistence type="predicted"/>
<dbReference type="RefSeq" id="WP_115091327.1">
    <property type="nucleotide sequence ID" value="NZ_CP068107.1"/>
</dbReference>
<dbReference type="Proteomes" id="UP000255024">
    <property type="component" value="Unassembled WGS sequence"/>
</dbReference>
<keyword evidence="3" id="KW-1185">Reference proteome</keyword>